<feature type="region of interest" description="Disordered" evidence="1">
    <location>
        <begin position="209"/>
        <end position="389"/>
    </location>
</feature>
<sequence length="964" mass="97668">MKPSFALTFANDMIGLLHRTPSGWLSIGTVAQDDPELTEALGLLRSSALELEPQGVTTKVVIPNSEILYSTVHAPGPKAAQRRAQIAAALDGQTPYDLSELAFDWSGTGDMVHVAAVARETLAQAEAFAVEHGFNPVSFVAMPDPGGFAAEPWFGLTDAAPAIVAEGDKVVRDQDPIRVVSDLSPVADDATIAEPQVEEGAISAATNATGDADLPATDSDEDQGPPPSPAASPPDAPTPADLPDPGAPAPAPLPADPVPEPVPDPAPSVPENPPADPAPVPEPVAVPPVHDPLPEPEPEMVPPATDPQPQPAPQELPPDPVPEAPMIEDVDPVNGWQGETDPDPLASAKAALAASLTPKAPDVSPAPVSSGWPARLGVSTAGDDVPPAPAKSVLRAAAAARSDRGAAPALSDKVQKALGKSSRTAKGKSKAPVARPVSAPPPPPLPPSATQPNVPHPKSEAEAMTVFGQRQARIGGKPRFLGLALTALLLVILLVVAVWAAMVLDAPQDAALSPETEAEVIAADPAPDSPADPDVTEPATASAEDPAPETLAATIEPEPVAAPEPEAESAPTTETATPDPAPAGADAALDVATSVRGPDGGDVEELTLPLPDQALDATPRARLAATSAANADLPPSAPVVLPAYGALYQFDAEGNILPTAEGVITPDGVRLVAGRPAIIPPARPETDPPAPASATPEPEPDAASSAPAEIVIAPTEPPPSQPPEVAGAFQPDDTVARSRPRTRPAGLAPEPAPETGDPAAQEGALPAFTDEGTGFASRRPPARPAAIAAAASAAAEAEQTRRLAEAAAAAAAAASTAAQIETVSALAPTRRPPARPANFSSTVQTAVAAAVAQPRVAPAVASRSDDAFDDGEPDTPRAAPSIPTRASVARQATVTGALNLGRINLIGVFGTSNSRYALVRESSGRLVRVKVGDRLDGGRVVAIGQADLSYQRGSNTVRLAMPRT</sequence>
<dbReference type="Proteomes" id="UP000186141">
    <property type="component" value="Unassembled WGS sequence"/>
</dbReference>
<proteinExistence type="predicted"/>
<feature type="compositionally biased region" description="Pro residues" evidence="1">
    <location>
        <begin position="224"/>
        <end position="291"/>
    </location>
</feature>
<dbReference type="STRING" id="1086013.SAMN05421774_104291"/>
<keyword evidence="2" id="KW-0812">Transmembrane</keyword>
<feature type="region of interest" description="Disordered" evidence="1">
    <location>
        <begin position="678"/>
        <end position="783"/>
    </location>
</feature>
<evidence type="ECO:0000256" key="2">
    <source>
        <dbReference type="SAM" id="Phobius"/>
    </source>
</evidence>
<dbReference type="RefSeq" id="WP_076531614.1">
    <property type="nucleotide sequence ID" value="NZ_BMEH01000004.1"/>
</dbReference>
<evidence type="ECO:0000313" key="3">
    <source>
        <dbReference type="EMBL" id="SIT04023.1"/>
    </source>
</evidence>
<accession>A0A1N7P0B8</accession>
<feature type="compositionally biased region" description="Pro residues" evidence="1">
    <location>
        <begin position="299"/>
        <end position="323"/>
    </location>
</feature>
<feature type="compositionally biased region" description="Pro residues" evidence="1">
    <location>
        <begin position="438"/>
        <end position="449"/>
    </location>
</feature>
<organism evidence="3 4">
    <name type="scientific">Gemmobacter megaterium</name>
    <dbReference type="NCBI Taxonomy" id="1086013"/>
    <lineage>
        <taxon>Bacteria</taxon>
        <taxon>Pseudomonadati</taxon>
        <taxon>Pseudomonadota</taxon>
        <taxon>Alphaproteobacteria</taxon>
        <taxon>Rhodobacterales</taxon>
        <taxon>Paracoccaceae</taxon>
        <taxon>Gemmobacter</taxon>
    </lineage>
</organism>
<evidence type="ECO:0000256" key="1">
    <source>
        <dbReference type="SAM" id="MobiDB-lite"/>
    </source>
</evidence>
<gene>
    <name evidence="3" type="ORF">SAMN05421774_104291</name>
</gene>
<protein>
    <recommendedName>
        <fullName evidence="5">Type IV pilus biogenesis protein PilP</fullName>
    </recommendedName>
</protein>
<dbReference type="Gene3D" id="3.30.420.380">
    <property type="match status" value="1"/>
</dbReference>
<feature type="region of interest" description="Disordered" evidence="1">
    <location>
        <begin position="402"/>
        <end position="459"/>
    </location>
</feature>
<dbReference type="AlphaFoldDB" id="A0A1N7P0B8"/>
<keyword evidence="2" id="KW-1133">Transmembrane helix</keyword>
<dbReference type="EMBL" id="FTOT01000004">
    <property type="protein sequence ID" value="SIT04023.1"/>
    <property type="molecule type" value="Genomic_DNA"/>
</dbReference>
<name>A0A1N7P0B8_9RHOB</name>
<dbReference type="SUPFAM" id="SSF53067">
    <property type="entry name" value="Actin-like ATPase domain"/>
    <property type="match status" value="1"/>
</dbReference>
<feature type="compositionally biased region" description="Low complexity" evidence="1">
    <location>
        <begin position="692"/>
        <end position="709"/>
    </location>
</feature>
<feature type="region of interest" description="Disordered" evidence="1">
    <location>
        <begin position="524"/>
        <end position="548"/>
    </location>
</feature>
<dbReference type="InterPro" id="IPR043129">
    <property type="entry name" value="ATPase_NBD"/>
</dbReference>
<feature type="compositionally biased region" description="Pro residues" evidence="1">
    <location>
        <begin position="678"/>
        <end position="691"/>
    </location>
</feature>
<feature type="compositionally biased region" description="Low complexity" evidence="1">
    <location>
        <begin position="344"/>
        <end position="361"/>
    </location>
</feature>
<feature type="region of interest" description="Disordered" evidence="1">
    <location>
        <begin position="561"/>
        <end position="585"/>
    </location>
</feature>
<evidence type="ECO:0008006" key="5">
    <source>
        <dbReference type="Google" id="ProtNLM"/>
    </source>
</evidence>
<reference evidence="3 4" key="1">
    <citation type="submission" date="2017-01" db="EMBL/GenBank/DDBJ databases">
        <authorList>
            <person name="Mah S.A."/>
            <person name="Swanson W.J."/>
            <person name="Moy G.W."/>
            <person name="Vacquier V.D."/>
        </authorList>
    </citation>
    <scope>NUCLEOTIDE SEQUENCE [LARGE SCALE GENOMIC DNA]</scope>
    <source>
        <strain evidence="3 4">DSM 26375</strain>
    </source>
</reference>
<dbReference type="OrthoDB" id="7870459at2"/>
<feature type="transmembrane region" description="Helical" evidence="2">
    <location>
        <begin position="480"/>
        <end position="504"/>
    </location>
</feature>
<feature type="region of interest" description="Disordered" evidence="1">
    <location>
        <begin position="860"/>
        <end position="885"/>
    </location>
</feature>
<keyword evidence="4" id="KW-1185">Reference proteome</keyword>
<evidence type="ECO:0000313" key="4">
    <source>
        <dbReference type="Proteomes" id="UP000186141"/>
    </source>
</evidence>
<keyword evidence="2" id="KW-0472">Membrane</keyword>